<accession>A0A8T6Q1R2</accession>
<dbReference type="Proteomes" id="UP000469708">
    <property type="component" value="Unassembled WGS sequence"/>
</dbReference>
<dbReference type="GO" id="GO:0003677">
    <property type="term" value="F:DNA binding"/>
    <property type="evidence" value="ECO:0007669"/>
    <property type="project" value="InterPro"/>
</dbReference>
<evidence type="ECO:0000313" key="2">
    <source>
        <dbReference type="Proteomes" id="UP000469708"/>
    </source>
</evidence>
<comment type="caution">
    <text evidence="1">The sequence shown here is derived from an EMBL/GenBank/DDBJ whole genome shotgun (WGS) entry which is preliminary data.</text>
</comment>
<name>A0A8T6Q1R2_ECOLX</name>
<feature type="non-terminal residue" evidence="1">
    <location>
        <position position="1"/>
    </location>
</feature>
<protein>
    <submittedName>
        <fullName evidence="1">Transposase</fullName>
    </submittedName>
</protein>
<sequence length="96" mass="10769">GLVPRQCFSVGKNTLGSISKRDDVYIRTLLFHGAKTVSNARKGRQVQESWLGRPVSRRNKNVATVALNNKNARVLWVLLTNDKEISPEEVMVAAYM</sequence>
<dbReference type="AlphaFoldDB" id="A0A8T6Q1R2"/>
<gene>
    <name evidence="1" type="ORF">G3V95_30605</name>
</gene>
<dbReference type="GO" id="GO:0006313">
    <property type="term" value="P:DNA transposition"/>
    <property type="evidence" value="ECO:0007669"/>
    <property type="project" value="InterPro"/>
</dbReference>
<reference evidence="1 2" key="1">
    <citation type="submission" date="2020-02" db="EMBL/GenBank/DDBJ databases">
        <authorList>
            <person name="Subbiah M."/>
            <person name="Call D."/>
        </authorList>
    </citation>
    <scope>NUCLEOTIDE SEQUENCE [LARGE SCALE GENOMIC DNA]</scope>
    <source>
        <strain evidence="1 2">8375wC2</strain>
    </source>
</reference>
<dbReference type="GO" id="GO:0004803">
    <property type="term" value="F:transposase activity"/>
    <property type="evidence" value="ECO:0007669"/>
    <property type="project" value="InterPro"/>
</dbReference>
<proteinExistence type="predicted"/>
<dbReference type="EMBL" id="JAAGYI010000729">
    <property type="protein sequence ID" value="NEM89687.1"/>
    <property type="molecule type" value="Genomic_DNA"/>
</dbReference>
<evidence type="ECO:0000313" key="1">
    <source>
        <dbReference type="EMBL" id="NEM89687.1"/>
    </source>
</evidence>
<organism evidence="1 2">
    <name type="scientific">Escherichia coli</name>
    <dbReference type="NCBI Taxonomy" id="562"/>
    <lineage>
        <taxon>Bacteria</taxon>
        <taxon>Pseudomonadati</taxon>
        <taxon>Pseudomonadota</taxon>
        <taxon>Gammaproteobacteria</taxon>
        <taxon>Enterobacterales</taxon>
        <taxon>Enterobacteriaceae</taxon>
        <taxon>Escherichia</taxon>
    </lineage>
</organism>